<keyword evidence="2" id="KW-1185">Reference proteome</keyword>
<evidence type="ECO:0000313" key="1">
    <source>
        <dbReference type="EMBL" id="AGN30214.2"/>
    </source>
</evidence>
<reference evidence="1 2" key="1">
    <citation type="journal article" date="2014" name="Genome Biol. Evol.">
        <title>Composite Conserved Promoter-Terminator Motifs (PeSLs) that Mediate Modular Shuffling in the Diverse T4-Like Myoviruses.</title>
        <authorList>
            <person name="Comeau A.M."/>
            <person name="Arbiol C."/>
            <person name="Krisch H.M."/>
        </authorList>
    </citation>
    <scope>NUCLEOTIDE SEQUENCE [LARGE SCALE GENOMIC DNA]</scope>
</reference>
<name>R9TFG6_9CAUD</name>
<proteinExistence type="predicted"/>
<dbReference type="EMBL" id="HQ317393">
    <property type="protein sequence ID" value="AGN30214.2"/>
    <property type="molecule type" value="Genomic_DNA"/>
</dbReference>
<dbReference type="Proteomes" id="UP000201461">
    <property type="component" value="Segment"/>
</dbReference>
<sequence>MKPVTEVLHEIIVMAEDIHQCVVAVIDERYDGCWYSIKECVYDREKRHYELVVYVDGKNVDCIVTLHELEGRRK</sequence>
<dbReference type="RefSeq" id="YP_008125363.2">
    <property type="nucleotide sequence ID" value="NC_021529.2"/>
</dbReference>
<dbReference type="GeneID" id="15926667"/>
<protein>
    <submittedName>
        <fullName evidence="1">Uncharacterized protein</fullName>
    </submittedName>
</protein>
<dbReference type="KEGG" id="vg:15926667"/>
<accession>R9TFG6</accession>
<evidence type="ECO:0000313" key="2">
    <source>
        <dbReference type="Proteomes" id="UP000201461"/>
    </source>
</evidence>
<organism evidence="1 2">
    <name type="scientific">Vibrio phage nt-1</name>
    <dbReference type="NCBI Taxonomy" id="115992"/>
    <lineage>
        <taxon>Viruses</taxon>
        <taxon>Duplodnaviria</taxon>
        <taxon>Heunggongvirae</taxon>
        <taxon>Uroviricota</taxon>
        <taxon>Caudoviricetes</taxon>
        <taxon>Pantevenvirales</taxon>
        <taxon>Straboviridae</taxon>
        <taxon>Mylasvirus</taxon>
        <taxon>Mylasvirus persius</taxon>
    </lineage>
</organism>
<gene>
    <name evidence="1" type="ORF">VPFG_00214</name>
</gene>